<sequence length="380" mass="39908">MLGCFLCAIALAAQLISAEPSDVCDVCHCSYSHIDNCDTSIAEFPINIPTSTTYLDLDFTAITSIPAGRLTGCALLETIEMLSCEQVTEIEPFAFDGLVALSKISLASAKITSIPPGLFRQCTSLSDINIGGPMTTLPAGLFKGLINLPASNFAIGSGNFTFGGNTLAPPSTYGSASSFLPCDPACDTCFSNGSTSCCPGNCLYCSNSIACTTCYDGFELTGAGACALPGQDSSSSSTAIIAGAAGGCAALLLLLVVLVLVARRQRRAKRLEAPYASAGSITYMNPLELAPQKERPSEQYASIDNHDDPHRTYEEISTRAPLSYDDVKSSAQPQSAQPLEGTYAETDPLTSSFFRTTVDKSHTNYANVTGILSADHVEQL</sequence>
<organism evidence="7 8">
    <name type="scientific">Capsaspora owczarzaki (strain ATCC 30864)</name>
    <dbReference type="NCBI Taxonomy" id="595528"/>
    <lineage>
        <taxon>Eukaryota</taxon>
        <taxon>Filasterea</taxon>
        <taxon>Capsaspora</taxon>
    </lineage>
</organism>
<dbReference type="PhylomeDB" id="A0A0D2VQZ3"/>
<dbReference type="InterPro" id="IPR009030">
    <property type="entry name" value="Growth_fac_rcpt_cys_sf"/>
</dbReference>
<name>A0A0D2VQZ3_CAPO3</name>
<evidence type="ECO:0000256" key="3">
    <source>
        <dbReference type="ARBA" id="ARBA00022737"/>
    </source>
</evidence>
<dbReference type="PANTHER" id="PTHR24369">
    <property type="entry name" value="ANTIGEN BSP, PUTATIVE-RELATED"/>
    <property type="match status" value="1"/>
</dbReference>
<reference evidence="8" key="1">
    <citation type="submission" date="2011-02" db="EMBL/GenBank/DDBJ databases">
        <title>The Genome Sequence of Capsaspora owczarzaki ATCC 30864.</title>
        <authorList>
            <person name="Russ C."/>
            <person name="Cuomo C."/>
            <person name="Burger G."/>
            <person name="Gray M.W."/>
            <person name="Holland P.W.H."/>
            <person name="King N."/>
            <person name="Lang F.B.F."/>
            <person name="Roger A.J."/>
            <person name="Ruiz-Trillo I."/>
            <person name="Young S.K."/>
            <person name="Zeng Q."/>
            <person name="Gargeya S."/>
            <person name="Alvarado L."/>
            <person name="Berlin A."/>
            <person name="Chapman S.B."/>
            <person name="Chen Z."/>
            <person name="Freedman E."/>
            <person name="Gellesch M."/>
            <person name="Goldberg J."/>
            <person name="Griggs A."/>
            <person name="Gujja S."/>
            <person name="Heilman E."/>
            <person name="Heiman D."/>
            <person name="Howarth C."/>
            <person name="Mehta T."/>
            <person name="Neiman D."/>
            <person name="Pearson M."/>
            <person name="Roberts A."/>
            <person name="Saif S."/>
            <person name="Shea T."/>
            <person name="Shenoy N."/>
            <person name="Sisk P."/>
            <person name="Stolte C."/>
            <person name="Sykes S."/>
            <person name="White J."/>
            <person name="Yandava C."/>
            <person name="Haas B."/>
            <person name="Nusbaum C."/>
            <person name="Birren B."/>
        </authorList>
    </citation>
    <scope>NUCLEOTIDE SEQUENCE</scope>
    <source>
        <strain evidence="8">ATCC 30864</strain>
    </source>
</reference>
<dbReference type="InterPro" id="IPR026906">
    <property type="entry name" value="LRR_5"/>
</dbReference>
<dbReference type="OrthoDB" id="1416801at2759"/>
<keyword evidence="5" id="KW-1133">Transmembrane helix</keyword>
<evidence type="ECO:0000313" key="8">
    <source>
        <dbReference type="Proteomes" id="UP000008743"/>
    </source>
</evidence>
<evidence type="ECO:0000313" key="7">
    <source>
        <dbReference type="EMBL" id="KJE93242.1"/>
    </source>
</evidence>
<feature type="chain" id="PRO_5002253796" description="LRRNT domain-containing protein" evidence="6">
    <location>
        <begin position="19"/>
        <end position="380"/>
    </location>
</feature>
<accession>A0A0D2VQZ3</accession>
<dbReference type="InterPro" id="IPR050541">
    <property type="entry name" value="LRR_TM_domain-containing"/>
</dbReference>
<gene>
    <name evidence="7" type="ORF">CAOG_004057</name>
</gene>
<keyword evidence="2 6" id="KW-0732">Signal</keyword>
<feature type="transmembrane region" description="Helical" evidence="5">
    <location>
        <begin position="239"/>
        <end position="261"/>
    </location>
</feature>
<keyword evidence="5" id="KW-0472">Membrane</keyword>
<dbReference type="PANTHER" id="PTHR24369:SF210">
    <property type="entry name" value="CHAOPTIN-RELATED"/>
    <property type="match status" value="1"/>
</dbReference>
<dbReference type="AlphaFoldDB" id="A0A0D2VQZ3"/>
<keyword evidence="8" id="KW-1185">Reference proteome</keyword>
<feature type="region of interest" description="Disordered" evidence="4">
    <location>
        <begin position="322"/>
        <end position="343"/>
    </location>
</feature>
<evidence type="ECO:0008006" key="9">
    <source>
        <dbReference type="Google" id="ProtNLM"/>
    </source>
</evidence>
<keyword evidence="5" id="KW-0812">Transmembrane</keyword>
<dbReference type="SUPFAM" id="SSF52058">
    <property type="entry name" value="L domain-like"/>
    <property type="match status" value="1"/>
</dbReference>
<feature type="signal peptide" evidence="6">
    <location>
        <begin position="1"/>
        <end position="18"/>
    </location>
</feature>
<proteinExistence type="predicted"/>
<protein>
    <recommendedName>
        <fullName evidence="9">LRRNT domain-containing protein</fullName>
    </recommendedName>
</protein>
<evidence type="ECO:0000256" key="2">
    <source>
        <dbReference type="ARBA" id="ARBA00022729"/>
    </source>
</evidence>
<dbReference type="EMBL" id="KE346365">
    <property type="protein sequence ID" value="KJE93242.1"/>
    <property type="molecule type" value="Genomic_DNA"/>
</dbReference>
<dbReference type="GO" id="GO:0005886">
    <property type="term" value="C:plasma membrane"/>
    <property type="evidence" value="ECO:0007669"/>
    <property type="project" value="TreeGrafter"/>
</dbReference>
<evidence type="ECO:0000256" key="4">
    <source>
        <dbReference type="SAM" id="MobiDB-lite"/>
    </source>
</evidence>
<dbReference type="Gene3D" id="3.80.10.10">
    <property type="entry name" value="Ribonuclease Inhibitor"/>
    <property type="match status" value="1"/>
</dbReference>
<dbReference type="Pfam" id="PF13306">
    <property type="entry name" value="LRR_5"/>
    <property type="match status" value="1"/>
</dbReference>
<keyword evidence="3" id="KW-0677">Repeat</keyword>
<evidence type="ECO:0000256" key="5">
    <source>
        <dbReference type="SAM" id="Phobius"/>
    </source>
</evidence>
<dbReference type="SUPFAM" id="SSF57184">
    <property type="entry name" value="Growth factor receptor domain"/>
    <property type="match status" value="1"/>
</dbReference>
<evidence type="ECO:0000256" key="1">
    <source>
        <dbReference type="ARBA" id="ARBA00022614"/>
    </source>
</evidence>
<evidence type="ECO:0000256" key="6">
    <source>
        <dbReference type="SAM" id="SignalP"/>
    </source>
</evidence>
<dbReference type="InParanoid" id="A0A0D2VQZ3"/>
<dbReference type="Proteomes" id="UP000008743">
    <property type="component" value="Unassembled WGS sequence"/>
</dbReference>
<dbReference type="STRING" id="595528.A0A0D2VQZ3"/>
<keyword evidence="1" id="KW-0433">Leucine-rich repeat</keyword>
<dbReference type="InterPro" id="IPR032675">
    <property type="entry name" value="LRR_dom_sf"/>
</dbReference>